<dbReference type="Pfam" id="PF02775">
    <property type="entry name" value="TPP_enzyme_C"/>
    <property type="match status" value="1"/>
</dbReference>
<dbReference type="AlphaFoldDB" id="X1UGW6"/>
<comment type="caution">
    <text evidence="4">The sequence shown here is derived from an EMBL/GenBank/DDBJ whole genome shotgun (WGS) entry which is preliminary data.</text>
</comment>
<protein>
    <recommendedName>
        <fullName evidence="3">Thiamine pyrophosphate enzyme TPP-binding domain-containing protein</fullName>
    </recommendedName>
</protein>
<evidence type="ECO:0000259" key="3">
    <source>
        <dbReference type="Pfam" id="PF02775"/>
    </source>
</evidence>
<dbReference type="PANTHER" id="PTHR18968:SF166">
    <property type="entry name" value="2-HYDROXYACYL-COA LYASE 2"/>
    <property type="match status" value="1"/>
</dbReference>
<dbReference type="SUPFAM" id="SSF52518">
    <property type="entry name" value="Thiamin diphosphate-binding fold (THDP-binding)"/>
    <property type="match status" value="1"/>
</dbReference>
<dbReference type="GO" id="GO:0005948">
    <property type="term" value="C:acetolactate synthase complex"/>
    <property type="evidence" value="ECO:0007669"/>
    <property type="project" value="TreeGrafter"/>
</dbReference>
<feature type="non-terminal residue" evidence="4">
    <location>
        <position position="1"/>
    </location>
</feature>
<feature type="domain" description="Thiamine pyrophosphate enzyme TPP-binding" evidence="3">
    <location>
        <begin position="2"/>
        <end position="109"/>
    </location>
</feature>
<name>X1UGW6_9ZZZZ</name>
<comment type="cofactor">
    <cofactor evidence="1">
        <name>thiamine diphosphate</name>
        <dbReference type="ChEBI" id="CHEBI:58937"/>
    </cofactor>
</comment>
<dbReference type="GO" id="GO:0003984">
    <property type="term" value="F:acetolactate synthase activity"/>
    <property type="evidence" value="ECO:0007669"/>
    <property type="project" value="TreeGrafter"/>
</dbReference>
<organism evidence="4">
    <name type="scientific">marine sediment metagenome</name>
    <dbReference type="NCBI Taxonomy" id="412755"/>
    <lineage>
        <taxon>unclassified sequences</taxon>
        <taxon>metagenomes</taxon>
        <taxon>ecological metagenomes</taxon>
    </lineage>
</organism>
<dbReference type="GO" id="GO:0009097">
    <property type="term" value="P:isoleucine biosynthetic process"/>
    <property type="evidence" value="ECO:0007669"/>
    <property type="project" value="TreeGrafter"/>
</dbReference>
<dbReference type="InterPro" id="IPR011766">
    <property type="entry name" value="TPP_enzyme_TPP-bd"/>
</dbReference>
<dbReference type="PANTHER" id="PTHR18968">
    <property type="entry name" value="THIAMINE PYROPHOSPHATE ENZYMES"/>
    <property type="match status" value="1"/>
</dbReference>
<proteinExistence type="inferred from homology"/>
<evidence type="ECO:0000256" key="1">
    <source>
        <dbReference type="ARBA" id="ARBA00001964"/>
    </source>
</evidence>
<dbReference type="InterPro" id="IPR029061">
    <property type="entry name" value="THDP-binding"/>
</dbReference>
<sequence length="132" mass="14496">LARPGKQVVDLLGDGGMGIAGWDIETAAHYKIPACYLLYNNSSWMGDAAQQAILPPDVKNCDWSTLPDIRYDKIFAEMGCHTELVAEPQQLKPALERAFNSGKTSVINVIPDKTALAPQLAGRIEYYKKLFG</sequence>
<dbReference type="GO" id="GO:0009099">
    <property type="term" value="P:L-valine biosynthetic process"/>
    <property type="evidence" value="ECO:0007669"/>
    <property type="project" value="TreeGrafter"/>
</dbReference>
<dbReference type="GO" id="GO:0050660">
    <property type="term" value="F:flavin adenine dinucleotide binding"/>
    <property type="evidence" value="ECO:0007669"/>
    <property type="project" value="TreeGrafter"/>
</dbReference>
<evidence type="ECO:0000256" key="2">
    <source>
        <dbReference type="ARBA" id="ARBA00007812"/>
    </source>
</evidence>
<gene>
    <name evidence="4" type="ORF">S12H4_59468</name>
</gene>
<reference evidence="4" key="1">
    <citation type="journal article" date="2014" name="Front. Microbiol.">
        <title>High frequency of phylogenetically diverse reductive dehalogenase-homologous genes in deep subseafloor sedimentary metagenomes.</title>
        <authorList>
            <person name="Kawai M."/>
            <person name="Futagami T."/>
            <person name="Toyoda A."/>
            <person name="Takaki Y."/>
            <person name="Nishi S."/>
            <person name="Hori S."/>
            <person name="Arai W."/>
            <person name="Tsubouchi T."/>
            <person name="Morono Y."/>
            <person name="Uchiyama I."/>
            <person name="Ito T."/>
            <person name="Fujiyama A."/>
            <person name="Inagaki F."/>
            <person name="Takami H."/>
        </authorList>
    </citation>
    <scope>NUCLEOTIDE SEQUENCE</scope>
    <source>
        <strain evidence="4">Expedition CK06-06</strain>
    </source>
</reference>
<dbReference type="InterPro" id="IPR045229">
    <property type="entry name" value="TPP_enz"/>
</dbReference>
<dbReference type="EMBL" id="BARW01038870">
    <property type="protein sequence ID" value="GAJ16733.1"/>
    <property type="molecule type" value="Genomic_DNA"/>
</dbReference>
<evidence type="ECO:0000313" key="4">
    <source>
        <dbReference type="EMBL" id="GAJ16733.1"/>
    </source>
</evidence>
<dbReference type="GO" id="GO:0030976">
    <property type="term" value="F:thiamine pyrophosphate binding"/>
    <property type="evidence" value="ECO:0007669"/>
    <property type="project" value="InterPro"/>
</dbReference>
<accession>X1UGW6</accession>
<comment type="similarity">
    <text evidence="2">Belongs to the TPP enzyme family.</text>
</comment>
<dbReference type="Gene3D" id="3.40.50.970">
    <property type="match status" value="1"/>
</dbReference>